<evidence type="ECO:0000313" key="1">
    <source>
        <dbReference type="EMBL" id="TGD73037.1"/>
    </source>
</evidence>
<name>A0A4Z0M0S5_9GAMM</name>
<gene>
    <name evidence="1" type="ORF">E4634_12195</name>
</gene>
<dbReference type="AlphaFoldDB" id="A0A4Z0M0S5"/>
<keyword evidence="2" id="KW-1185">Reference proteome</keyword>
<dbReference type="SUPFAM" id="SSF56300">
    <property type="entry name" value="Metallo-dependent phosphatases"/>
    <property type="match status" value="1"/>
</dbReference>
<dbReference type="Gene3D" id="3.60.21.10">
    <property type="match status" value="1"/>
</dbReference>
<dbReference type="PANTHER" id="PTHR35769">
    <property type="entry name" value="CALCINEURIN-LIKE METALLO-PHOSPHOESTERASE SUPERFAMILY PROTEIN"/>
    <property type="match status" value="1"/>
</dbReference>
<proteinExistence type="predicted"/>
<protein>
    <submittedName>
        <fullName evidence="1">Uncharacterized protein</fullName>
    </submittedName>
</protein>
<dbReference type="OrthoDB" id="333335at2"/>
<dbReference type="PANTHER" id="PTHR35769:SF2">
    <property type="entry name" value="CALCINEURIN-LIKE METALLO-PHOSPHOESTERASE SUPERFAMILY PROTEIN"/>
    <property type="match status" value="1"/>
</dbReference>
<sequence length="304" mass="32870">MNRNNTAAPHRVDAGGEVFTLGIVGDLHTHWDEVDVWQFAGRPYDLLFFAGDLGGGLADSTLRVARSISRLRQPTLVMPGNNDTVDIEDLAAELALQDGVGRILAITADREDQAGDVRLCGYSLHQLRAPGVCVDMIAARPHSMGGASLSFPDYMRDTYAIDSLEDSAARLRALVDAAEAEDLVFVAHNGPTGLGDEPHAIWGCDFKPGGGDWGDPDLAQAIDHAHSIGKRVLAVVAGHMHLETRQGVERPWRVERNGVLYVNSARVPRIFAGDDDTYRHHLVMRISAGGVEIEEVLLAGSERG</sequence>
<dbReference type="Proteomes" id="UP000298050">
    <property type="component" value="Unassembled WGS sequence"/>
</dbReference>
<dbReference type="EMBL" id="SRLE01000008">
    <property type="protein sequence ID" value="TGD73037.1"/>
    <property type="molecule type" value="Genomic_DNA"/>
</dbReference>
<evidence type="ECO:0000313" key="2">
    <source>
        <dbReference type="Proteomes" id="UP000298050"/>
    </source>
</evidence>
<reference evidence="1 2" key="1">
    <citation type="submission" date="2019-04" db="EMBL/GenBank/DDBJ databases">
        <title>Taxonomy of novel Haliea sp. from mangrove soil of West Coast of India.</title>
        <authorList>
            <person name="Verma A."/>
            <person name="Kumar P."/>
            <person name="Krishnamurthi S."/>
        </authorList>
    </citation>
    <scope>NUCLEOTIDE SEQUENCE [LARGE SCALE GENOMIC DNA]</scope>
    <source>
        <strain evidence="1 2">SAOS-164</strain>
    </source>
</reference>
<organism evidence="1 2">
    <name type="scientific">Mangrovimicrobium sediminis</name>
    <dbReference type="NCBI Taxonomy" id="2562682"/>
    <lineage>
        <taxon>Bacteria</taxon>
        <taxon>Pseudomonadati</taxon>
        <taxon>Pseudomonadota</taxon>
        <taxon>Gammaproteobacteria</taxon>
        <taxon>Cellvibrionales</taxon>
        <taxon>Halieaceae</taxon>
        <taxon>Mangrovimicrobium</taxon>
    </lineage>
</organism>
<dbReference type="InterPro" id="IPR027629">
    <property type="entry name" value="DevT-like"/>
</dbReference>
<dbReference type="GO" id="GO:0016787">
    <property type="term" value="F:hydrolase activity"/>
    <property type="evidence" value="ECO:0007669"/>
    <property type="project" value="InterPro"/>
</dbReference>
<dbReference type="InterPro" id="IPR029052">
    <property type="entry name" value="Metallo-depent_PP-like"/>
</dbReference>
<accession>A0A4Z0M0S5</accession>
<comment type="caution">
    <text evidence="1">The sequence shown here is derived from an EMBL/GenBank/DDBJ whole genome shotgun (WGS) entry which is preliminary data.</text>
</comment>